<feature type="domain" description="GT23" evidence="6">
    <location>
        <begin position="239"/>
        <end position="560"/>
    </location>
</feature>
<dbReference type="EMBL" id="CASHTH010003817">
    <property type="protein sequence ID" value="CAI8049795.1"/>
    <property type="molecule type" value="Genomic_DNA"/>
</dbReference>
<evidence type="ECO:0000256" key="4">
    <source>
        <dbReference type="SAM" id="MobiDB-lite"/>
    </source>
</evidence>
<proteinExistence type="inferred from homology"/>
<comment type="similarity">
    <text evidence="3">Belongs to the glycosyltransferase 23 family.</text>
</comment>
<dbReference type="CDD" id="cd11300">
    <property type="entry name" value="Fut8_like"/>
    <property type="match status" value="1"/>
</dbReference>
<organism evidence="7 8">
    <name type="scientific">Geodia barretti</name>
    <name type="common">Barrett's horny sponge</name>
    <dbReference type="NCBI Taxonomy" id="519541"/>
    <lineage>
        <taxon>Eukaryota</taxon>
        <taxon>Metazoa</taxon>
        <taxon>Porifera</taxon>
        <taxon>Demospongiae</taxon>
        <taxon>Heteroscleromorpha</taxon>
        <taxon>Tetractinellida</taxon>
        <taxon>Astrophorina</taxon>
        <taxon>Geodiidae</taxon>
        <taxon>Geodia</taxon>
    </lineage>
</organism>
<dbReference type="PROSITE" id="PS51659">
    <property type="entry name" value="GT23"/>
    <property type="match status" value="1"/>
</dbReference>
<dbReference type="GO" id="GO:0006487">
    <property type="term" value="P:protein N-linked glycosylation"/>
    <property type="evidence" value="ECO:0007669"/>
    <property type="project" value="TreeGrafter"/>
</dbReference>
<reference evidence="7" key="1">
    <citation type="submission" date="2023-03" db="EMBL/GenBank/DDBJ databases">
        <authorList>
            <person name="Steffen K."/>
            <person name="Cardenas P."/>
        </authorList>
    </citation>
    <scope>NUCLEOTIDE SEQUENCE</scope>
</reference>
<evidence type="ECO:0000256" key="5">
    <source>
        <dbReference type="SAM" id="SignalP"/>
    </source>
</evidence>
<evidence type="ECO:0000259" key="6">
    <source>
        <dbReference type="PROSITE" id="PS51659"/>
    </source>
</evidence>
<dbReference type="GO" id="GO:0046921">
    <property type="term" value="F:alpha-(1-&gt;6)-fucosyltransferase activity"/>
    <property type="evidence" value="ECO:0007669"/>
    <property type="project" value="TreeGrafter"/>
</dbReference>
<comment type="caution">
    <text evidence="7">The sequence shown here is derived from an EMBL/GenBank/DDBJ whole genome shotgun (WGS) entry which is preliminary data.</text>
</comment>
<evidence type="ECO:0000313" key="7">
    <source>
        <dbReference type="EMBL" id="CAI8049795.1"/>
    </source>
</evidence>
<name>A0AA35XFQ6_GEOBA</name>
<keyword evidence="8" id="KW-1185">Reference proteome</keyword>
<keyword evidence="5" id="KW-0732">Signal</keyword>
<dbReference type="Gene3D" id="2.30.30.40">
    <property type="entry name" value="SH3 Domains"/>
    <property type="match status" value="1"/>
</dbReference>
<evidence type="ECO:0000313" key="8">
    <source>
        <dbReference type="Proteomes" id="UP001174909"/>
    </source>
</evidence>
<dbReference type="AlphaFoldDB" id="A0AA35XFQ6"/>
<gene>
    <name evidence="7" type="ORF">GBAR_LOCUS27414</name>
</gene>
<dbReference type="Gene3D" id="3.40.50.11350">
    <property type="match status" value="1"/>
</dbReference>
<evidence type="ECO:0000256" key="3">
    <source>
        <dbReference type="PROSITE-ProRule" id="PRU00992"/>
    </source>
</evidence>
<keyword evidence="1 3" id="KW-0328">Glycosyltransferase</keyword>
<evidence type="ECO:0000256" key="2">
    <source>
        <dbReference type="ARBA" id="ARBA00022679"/>
    </source>
</evidence>
<dbReference type="PANTHER" id="PTHR13132">
    <property type="entry name" value="ALPHA- 1,6 -FUCOSYLTRANSFERASE"/>
    <property type="match status" value="1"/>
</dbReference>
<dbReference type="InterPro" id="IPR045573">
    <property type="entry name" value="Fut8_N_cat"/>
</dbReference>
<protein>
    <submittedName>
        <fullName evidence="7">Alpha-(1,6)-fucosyltransferase</fullName>
    </submittedName>
</protein>
<dbReference type="PANTHER" id="PTHR13132:SF29">
    <property type="entry name" value="ALPHA-(1,6)-FUCOSYLTRANSFERASE"/>
    <property type="match status" value="1"/>
</dbReference>
<feature type="chain" id="PRO_5041239131" evidence="5">
    <location>
        <begin position="22"/>
        <end position="642"/>
    </location>
</feature>
<accession>A0AA35XFQ6</accession>
<sequence length="642" mass="73181">MARKKTLLLVFAALLVFGVLSLVLTNSELSTLELSVRQNGGGGPTHSQVVADWRREDRDLLSVRRHNPAAAVPPGLNVGRVLAKYDDKDERREQELHSVNRPPRRDREDERILHERNLAVELNRTSHHGDMQKRLETLGRLKNRELRLDTATRELWLYLRDKLRDGDWSKTPAETEDLRSKLLHSVKEQLDLLSLHASDTQDAIDSFISEGWRDTLARETATLVQKRLHHLQNPENCDNAKKLLCRISKPCGFGCQIHHAAYCFIFAYATERMLVLDSSGWRYSGKWEAVFQPLGTSNCKATCHTGGISPLSAPFLFHSLTCAHTLTHTHTLEPLGAQPWSSYKEPHPPQVIQAPAIESLGSMSKPSFLPMAVPADLVERLTSFHGYPFLWVVGQFLQYLMRPSQQLGEYLEERRKFLNISHPIVGVHIRRTDKLQQEASYHSVEEYMTQVEEWYDRRETMYGKKEEKRVYLATDDQTALNQAIEAYPNYKFVSDNDVSKTAGELSSRYSQRGLYGVVLDVVMLSECDYIVCTLSSQVCRLAYELMQAHHVDASRLVYSLDDVYYFGGQQEHVLRAIHRKTENGGGNLDFAKGDLIKIAGNHLNGFSLGNRQGGHVRRELFPSYKAEEEIRVANFPTYPEVS</sequence>
<dbReference type="Pfam" id="PF19745">
    <property type="entry name" value="FUT8_N_cat"/>
    <property type="match status" value="2"/>
</dbReference>
<dbReference type="Proteomes" id="UP001174909">
    <property type="component" value="Unassembled WGS sequence"/>
</dbReference>
<feature type="region of interest" description="Important for donor substrate binding" evidence="3">
    <location>
        <begin position="430"/>
        <end position="431"/>
    </location>
</feature>
<keyword evidence="2 3" id="KW-0808">Transferase</keyword>
<feature type="signal peptide" evidence="5">
    <location>
        <begin position="1"/>
        <end position="21"/>
    </location>
</feature>
<evidence type="ECO:0000256" key="1">
    <source>
        <dbReference type="ARBA" id="ARBA00022676"/>
    </source>
</evidence>
<feature type="region of interest" description="Disordered" evidence="4">
    <location>
        <begin position="87"/>
        <end position="108"/>
    </location>
</feature>
<dbReference type="InterPro" id="IPR027350">
    <property type="entry name" value="GT23_dom"/>
</dbReference>